<dbReference type="InterPro" id="IPR003489">
    <property type="entry name" value="RHF/RaiA"/>
</dbReference>
<dbReference type="Proteomes" id="UP000018890">
    <property type="component" value="Unassembled WGS sequence"/>
</dbReference>
<dbReference type="Gene3D" id="3.30.160.100">
    <property type="entry name" value="Ribosome hibernation promotion factor-like"/>
    <property type="match status" value="1"/>
</dbReference>
<proteinExistence type="predicted"/>
<organism evidence="1 2">
    <name type="scientific">Halalkalibacter wakoensis JCM 9140</name>
    <dbReference type="NCBI Taxonomy" id="1236970"/>
    <lineage>
        <taxon>Bacteria</taxon>
        <taxon>Bacillati</taxon>
        <taxon>Bacillota</taxon>
        <taxon>Bacilli</taxon>
        <taxon>Bacillales</taxon>
        <taxon>Bacillaceae</taxon>
        <taxon>Halalkalibacter</taxon>
    </lineage>
</organism>
<gene>
    <name evidence="1" type="ORF">JCM9140_620</name>
</gene>
<dbReference type="AlphaFoldDB" id="W4PYA7"/>
<dbReference type="InterPro" id="IPR036567">
    <property type="entry name" value="RHF-like"/>
</dbReference>
<name>W4PYA7_9BACI</name>
<comment type="caution">
    <text evidence="1">The sequence shown here is derived from an EMBL/GenBank/DDBJ whole genome shotgun (WGS) entry which is preliminary data.</text>
</comment>
<evidence type="ECO:0000313" key="2">
    <source>
        <dbReference type="Proteomes" id="UP000018890"/>
    </source>
</evidence>
<evidence type="ECO:0000313" key="1">
    <source>
        <dbReference type="EMBL" id="GAE24675.1"/>
    </source>
</evidence>
<accession>W4PYA7</accession>
<dbReference type="STRING" id="1236970.JCM9140_620"/>
<protein>
    <submittedName>
        <fullName evidence="1">Ribosomal subunit interface protein</fullName>
    </submittedName>
</protein>
<reference evidence="1" key="1">
    <citation type="journal article" date="2014" name="Genome Announc.">
        <title>Draft Genome Sequences of Three Alkaliphilic Bacillus Strains, Bacillus wakoensis JCM 9140T, Bacillus akibai JCM 9157T, and Bacillus hemicellulosilyticus JCM 9152T.</title>
        <authorList>
            <person name="Yuki M."/>
            <person name="Oshima K."/>
            <person name="Suda W."/>
            <person name="Oshida Y."/>
            <person name="Kitamura K."/>
            <person name="Iida T."/>
            <person name="Hattori M."/>
            <person name="Ohkuma M."/>
        </authorList>
    </citation>
    <scope>NUCLEOTIDE SEQUENCE [LARGE SCALE GENOMIC DNA]</scope>
    <source>
        <strain evidence="1">JCM 9140</strain>
    </source>
</reference>
<sequence>MKFNIRGDNVEVTPAIREFIMKKVEKLEKYFDGAISADVQVKLKSI</sequence>
<keyword evidence="2" id="KW-1185">Reference proteome</keyword>
<dbReference type="SUPFAM" id="SSF69754">
    <property type="entry name" value="Ribosome binding protein Y (YfiA homologue)"/>
    <property type="match status" value="1"/>
</dbReference>
<dbReference type="NCBIfam" id="TIGR00741">
    <property type="entry name" value="yfiA"/>
    <property type="match status" value="1"/>
</dbReference>
<dbReference type="EMBL" id="BAUT01000003">
    <property type="protein sequence ID" value="GAE24675.1"/>
    <property type="molecule type" value="Genomic_DNA"/>
</dbReference>
<dbReference type="Pfam" id="PF02482">
    <property type="entry name" value="Ribosomal_S30AE"/>
    <property type="match status" value="1"/>
</dbReference>